<feature type="compositionally biased region" description="Basic and acidic residues" evidence="1">
    <location>
        <begin position="232"/>
        <end position="246"/>
    </location>
</feature>
<accession>A0A5J4U1I2</accession>
<evidence type="ECO:0000313" key="4">
    <source>
        <dbReference type="Proteomes" id="UP000324800"/>
    </source>
</evidence>
<evidence type="ECO:0000313" key="3">
    <source>
        <dbReference type="EMBL" id="KAA6364030.1"/>
    </source>
</evidence>
<evidence type="ECO:0000256" key="2">
    <source>
        <dbReference type="SAM" id="Phobius"/>
    </source>
</evidence>
<protein>
    <submittedName>
        <fullName evidence="3">Uncharacterized protein</fullName>
    </submittedName>
</protein>
<sequence>RFSKSETTNKKITQINFESSENVAESGGADQIIGDGNVYVLLSTQQTEQTDLLTKVLFTVQGKEFESTEGLNSAAIALGSGINYGLISSIRFSKSETTNKKITQINFESSENVAESGGADQIIGDGNVYVLLSTQQTEQTDLLTKGLFTVEGKEDEAFDSASKKITIIIEEQEQDPSKDEDVGDKPTQADIKKSKNNNVLIIIVIIAVSIVVVIIILIIVAIAHKQIMKKEQYKSERREERRREMDELNDDEVSM</sequence>
<gene>
    <name evidence="3" type="ORF">EZS28_040443</name>
</gene>
<comment type="caution">
    <text evidence="3">The sequence shown here is derived from an EMBL/GenBank/DDBJ whole genome shotgun (WGS) entry which is preliminary data.</text>
</comment>
<feature type="transmembrane region" description="Helical" evidence="2">
    <location>
        <begin position="199"/>
        <end position="223"/>
    </location>
</feature>
<proteinExistence type="predicted"/>
<dbReference type="AlphaFoldDB" id="A0A5J4U1I2"/>
<feature type="region of interest" description="Disordered" evidence="1">
    <location>
        <begin position="232"/>
        <end position="255"/>
    </location>
</feature>
<dbReference type="Proteomes" id="UP000324800">
    <property type="component" value="Unassembled WGS sequence"/>
</dbReference>
<keyword evidence="2" id="KW-1133">Transmembrane helix</keyword>
<name>A0A5J4U1I2_9EUKA</name>
<reference evidence="3 4" key="1">
    <citation type="submission" date="2019-03" db="EMBL/GenBank/DDBJ databases">
        <title>Single cell metagenomics reveals metabolic interactions within the superorganism composed of flagellate Streblomastix strix and complex community of Bacteroidetes bacteria on its surface.</title>
        <authorList>
            <person name="Treitli S.C."/>
            <person name="Kolisko M."/>
            <person name="Husnik F."/>
            <person name="Keeling P."/>
            <person name="Hampl V."/>
        </authorList>
    </citation>
    <scope>NUCLEOTIDE SEQUENCE [LARGE SCALE GENOMIC DNA]</scope>
    <source>
        <strain evidence="3">ST1C</strain>
    </source>
</reference>
<feature type="non-terminal residue" evidence="3">
    <location>
        <position position="1"/>
    </location>
</feature>
<evidence type="ECO:0000256" key="1">
    <source>
        <dbReference type="SAM" id="MobiDB-lite"/>
    </source>
</evidence>
<keyword evidence="2" id="KW-0812">Transmembrane</keyword>
<keyword evidence="2" id="KW-0472">Membrane</keyword>
<dbReference type="EMBL" id="SNRW01022148">
    <property type="protein sequence ID" value="KAA6364030.1"/>
    <property type="molecule type" value="Genomic_DNA"/>
</dbReference>
<organism evidence="3 4">
    <name type="scientific">Streblomastix strix</name>
    <dbReference type="NCBI Taxonomy" id="222440"/>
    <lineage>
        <taxon>Eukaryota</taxon>
        <taxon>Metamonada</taxon>
        <taxon>Preaxostyla</taxon>
        <taxon>Oxymonadida</taxon>
        <taxon>Streblomastigidae</taxon>
        <taxon>Streblomastix</taxon>
    </lineage>
</organism>